<gene>
    <name evidence="1" type="ORF">UFOPK3610_01020</name>
</gene>
<dbReference type="AlphaFoldDB" id="A0A6J7H0A1"/>
<proteinExistence type="predicted"/>
<reference evidence="1" key="1">
    <citation type="submission" date="2020-05" db="EMBL/GenBank/DDBJ databases">
        <authorList>
            <person name="Chiriac C."/>
            <person name="Salcher M."/>
            <person name="Ghai R."/>
            <person name="Kavagutti S V."/>
        </authorList>
    </citation>
    <scope>NUCLEOTIDE SEQUENCE</scope>
</reference>
<organism evidence="1">
    <name type="scientific">freshwater metagenome</name>
    <dbReference type="NCBI Taxonomy" id="449393"/>
    <lineage>
        <taxon>unclassified sequences</taxon>
        <taxon>metagenomes</taxon>
        <taxon>ecological metagenomes</taxon>
    </lineage>
</organism>
<accession>A0A6J7H0A1</accession>
<name>A0A6J7H0A1_9ZZZZ</name>
<evidence type="ECO:0000313" key="1">
    <source>
        <dbReference type="EMBL" id="CAB4914271.1"/>
    </source>
</evidence>
<sequence>MTIAAMCDVLRLEEGGSPRVATMVTAMNPHERISMLAGIRAGAPAEIYEGTLMLAGSVLEPAEMRALEAALLATNS</sequence>
<dbReference type="EMBL" id="CAFBMR010000036">
    <property type="protein sequence ID" value="CAB4914271.1"/>
    <property type="molecule type" value="Genomic_DNA"/>
</dbReference>
<protein>
    <submittedName>
        <fullName evidence="1">Unannotated protein</fullName>
    </submittedName>
</protein>